<dbReference type="InterPro" id="IPR009012">
    <property type="entry name" value="GrpE_head"/>
</dbReference>
<evidence type="ECO:0000256" key="1">
    <source>
        <dbReference type="ARBA" id="ARBA00023186"/>
    </source>
</evidence>
<dbReference type="Pfam" id="PF01025">
    <property type="entry name" value="GrpE"/>
    <property type="match status" value="1"/>
</dbReference>
<gene>
    <name evidence="2" type="primary">grpE</name>
    <name evidence="2" type="ORF">JKJ07_27375</name>
</gene>
<name>A0ABS1VU70_9ACTN</name>
<evidence type="ECO:0000313" key="2">
    <source>
        <dbReference type="EMBL" id="MBL7258032.1"/>
    </source>
</evidence>
<sequence>MDEETVEPAPGPDPVAERVAELTDLLGRELPELRLQITRAHERAAAREQIIERLHDENQKLRAGERQLLLRPLLTDLQRLRHDILQTVARLPEEFGAEQTAKLLHSYAYSLELTLERGSIVVVTPEPGSAFDPAAQRAMGTVPATGPEQDGTVAEVITDGYLDVQTGRTTAPSAVRVHRWTPPEQSLTTPQPIL</sequence>
<dbReference type="EMBL" id="JAENHO010000008">
    <property type="protein sequence ID" value="MBL7258032.1"/>
    <property type="molecule type" value="Genomic_DNA"/>
</dbReference>
<proteinExistence type="predicted"/>
<organism evidence="2 3">
    <name type="scientific">Paractinoplanes lichenicola</name>
    <dbReference type="NCBI Taxonomy" id="2802976"/>
    <lineage>
        <taxon>Bacteria</taxon>
        <taxon>Bacillati</taxon>
        <taxon>Actinomycetota</taxon>
        <taxon>Actinomycetes</taxon>
        <taxon>Micromonosporales</taxon>
        <taxon>Micromonosporaceae</taxon>
        <taxon>Paractinoplanes</taxon>
    </lineage>
</organism>
<keyword evidence="1" id="KW-0143">Chaperone</keyword>
<dbReference type="Gene3D" id="2.30.22.10">
    <property type="entry name" value="Head domain of nucleotide exchange factor GrpE"/>
    <property type="match status" value="1"/>
</dbReference>
<dbReference type="InterPro" id="IPR000740">
    <property type="entry name" value="GrpE"/>
</dbReference>
<dbReference type="Proteomes" id="UP000598996">
    <property type="component" value="Unassembled WGS sequence"/>
</dbReference>
<dbReference type="RefSeq" id="WP_202994677.1">
    <property type="nucleotide sequence ID" value="NZ_JAENHO010000008.1"/>
</dbReference>
<protein>
    <submittedName>
        <fullName evidence="2">Nucleotide exchange factor GrpE</fullName>
    </submittedName>
</protein>
<reference evidence="2 3" key="1">
    <citation type="submission" date="2021-01" db="EMBL/GenBank/DDBJ databases">
        <title>Actinoplanes sp. nov. LDG1-01 isolated from lichen.</title>
        <authorList>
            <person name="Saeng-In P."/>
            <person name="Phongsopitanun W."/>
            <person name="Kanchanasin P."/>
            <person name="Yuki M."/>
            <person name="Kudo T."/>
            <person name="Ohkuma M."/>
            <person name="Tanasupawat S."/>
        </authorList>
    </citation>
    <scope>NUCLEOTIDE SEQUENCE [LARGE SCALE GENOMIC DNA]</scope>
    <source>
        <strain evidence="2 3">LDG1-01</strain>
    </source>
</reference>
<evidence type="ECO:0000313" key="3">
    <source>
        <dbReference type="Proteomes" id="UP000598996"/>
    </source>
</evidence>
<comment type="caution">
    <text evidence="2">The sequence shown here is derived from an EMBL/GenBank/DDBJ whole genome shotgun (WGS) entry which is preliminary data.</text>
</comment>
<accession>A0ABS1VU70</accession>
<keyword evidence="3" id="KW-1185">Reference proteome</keyword>